<keyword evidence="1" id="KW-0472">Membrane</keyword>
<gene>
    <name evidence="3" type="ORF">BE0216_06120</name>
    <name evidence="2" type="ORF">BEUL_0131</name>
</gene>
<dbReference type="EMBL" id="MWWZ01000002">
    <property type="protein sequence ID" value="OZG69539.1"/>
    <property type="molecule type" value="Genomic_DNA"/>
</dbReference>
<reference evidence="3 5" key="2">
    <citation type="submission" date="2020-10" db="EMBL/GenBank/DDBJ databases">
        <title>Genome sequencing of Bifidobacterium eulemuris_DSMZ_100216.</title>
        <authorList>
            <person name="Kim J."/>
        </authorList>
    </citation>
    <scope>NUCLEOTIDE SEQUENCE [LARGE SCALE GENOMIC DNA]</scope>
    <source>
        <strain evidence="3 5">DSM 100216</strain>
    </source>
</reference>
<dbReference type="Proteomes" id="UP000593943">
    <property type="component" value="Chromosome"/>
</dbReference>
<dbReference type="KEGG" id="beu:BE0216_06120"/>
<dbReference type="Proteomes" id="UP000216057">
    <property type="component" value="Unassembled WGS sequence"/>
</dbReference>
<sequence length="52" mass="5497">MKNPNEEPRGGSVIWLMAVLVIALSAKVDSTAANIAILALTTYAIRAGNSRQ</sequence>
<keyword evidence="5" id="KW-1185">Reference proteome</keyword>
<name>A0A261GDK4_9BIFI</name>
<dbReference type="EMBL" id="CP062938">
    <property type="protein sequence ID" value="QOL32085.1"/>
    <property type="molecule type" value="Genomic_DNA"/>
</dbReference>
<protein>
    <submittedName>
        <fullName evidence="2">Uncharacterized protein</fullName>
    </submittedName>
</protein>
<evidence type="ECO:0000313" key="2">
    <source>
        <dbReference type="EMBL" id="OZG69539.1"/>
    </source>
</evidence>
<dbReference type="RefSeq" id="WP_169714226.1">
    <property type="nucleotide sequence ID" value="NZ_CP062938.1"/>
</dbReference>
<evidence type="ECO:0000313" key="5">
    <source>
        <dbReference type="Proteomes" id="UP000593943"/>
    </source>
</evidence>
<keyword evidence="1" id="KW-1133">Transmembrane helix</keyword>
<evidence type="ECO:0000313" key="4">
    <source>
        <dbReference type="Proteomes" id="UP000216057"/>
    </source>
</evidence>
<evidence type="ECO:0000256" key="1">
    <source>
        <dbReference type="SAM" id="Phobius"/>
    </source>
</evidence>
<reference evidence="2 4" key="1">
    <citation type="journal article" date="2017" name="BMC Genomics">
        <title>Comparative genomic and phylogenomic analyses of the Bifidobacteriaceae family.</title>
        <authorList>
            <person name="Lugli G.A."/>
            <person name="Milani C."/>
            <person name="Turroni F."/>
            <person name="Duranti S."/>
            <person name="Mancabelli L."/>
            <person name="Mangifesta M."/>
            <person name="Ferrario C."/>
            <person name="Modesto M."/>
            <person name="Mattarelli P."/>
            <person name="Jiri K."/>
            <person name="van Sinderen D."/>
            <person name="Ventura M."/>
        </authorList>
    </citation>
    <scope>NUCLEOTIDE SEQUENCE [LARGE SCALE GENOMIC DNA]</scope>
    <source>
        <strain evidence="2 4">DSM 100216</strain>
    </source>
</reference>
<accession>A0A261GDK4</accession>
<proteinExistence type="predicted"/>
<evidence type="ECO:0000313" key="3">
    <source>
        <dbReference type="EMBL" id="QOL32085.1"/>
    </source>
</evidence>
<feature type="transmembrane region" description="Helical" evidence="1">
    <location>
        <begin position="12"/>
        <end position="45"/>
    </location>
</feature>
<organism evidence="2 4">
    <name type="scientific">Bifidobacterium eulemuris</name>
    <dbReference type="NCBI Taxonomy" id="1765219"/>
    <lineage>
        <taxon>Bacteria</taxon>
        <taxon>Bacillati</taxon>
        <taxon>Actinomycetota</taxon>
        <taxon>Actinomycetes</taxon>
        <taxon>Bifidobacteriales</taxon>
        <taxon>Bifidobacteriaceae</taxon>
        <taxon>Bifidobacterium</taxon>
    </lineage>
</organism>
<dbReference type="AlphaFoldDB" id="A0A261GDK4"/>
<keyword evidence="1" id="KW-0812">Transmembrane</keyword>